<reference evidence="1" key="1">
    <citation type="submission" date="2022-12" db="EMBL/GenBank/DDBJ databases">
        <authorList>
            <person name="Uljanovas D."/>
        </authorList>
    </citation>
    <scope>NUCLEOTIDE SEQUENCE</scope>
    <source>
        <strain evidence="1">RCM39</strain>
    </source>
</reference>
<reference evidence="1" key="2">
    <citation type="journal article" date="2023" name="Microorganisms">
        <title>Genomic Characterization of Arcobacter butzleri Strains Isolated from Various Sources in Lithuania.</title>
        <authorList>
            <person name="Uljanovas D."/>
            <person name="Golz G."/>
            <person name="Fleischmann S."/>
            <person name="Kudirkiene E."/>
            <person name="Kasetiene N."/>
            <person name="Grineviciene A."/>
            <person name="Tamuleviciene E."/>
            <person name="Aksomaitiene J."/>
            <person name="Alter T."/>
            <person name="Malakauskas M."/>
        </authorList>
    </citation>
    <scope>NUCLEOTIDE SEQUENCE</scope>
    <source>
        <strain evidence="1">RCM39</strain>
    </source>
</reference>
<evidence type="ECO:0000313" key="1">
    <source>
        <dbReference type="EMBL" id="MDN5063196.1"/>
    </source>
</evidence>
<name>A0AAW7PPA8_9BACT</name>
<dbReference type="RefSeq" id="WP_301344838.1">
    <property type="nucleotide sequence ID" value="NZ_JAPZDB010000010.1"/>
</dbReference>
<accession>A0AAW7PPA8</accession>
<gene>
    <name evidence="1" type="ORF">O8C91_03205</name>
</gene>
<dbReference type="EMBL" id="JAPZDC010000002">
    <property type="protein sequence ID" value="MDN5063196.1"/>
    <property type="molecule type" value="Genomic_DNA"/>
</dbReference>
<protein>
    <submittedName>
        <fullName evidence="1">DNA-binding protein</fullName>
    </submittedName>
</protein>
<sequence length="71" mass="8211">MSTDYNSIIPKKILFNLKEIEEIGLIKTDMTKKLVYNGYLEVVKIGNKIHISREELINYLESNTYSSTKIA</sequence>
<dbReference type="GO" id="GO:0003677">
    <property type="term" value="F:DNA binding"/>
    <property type="evidence" value="ECO:0007669"/>
    <property type="project" value="UniProtKB-KW"/>
</dbReference>
<dbReference type="AlphaFoldDB" id="A0AAW7PPA8"/>
<comment type="caution">
    <text evidence="1">The sequence shown here is derived from an EMBL/GenBank/DDBJ whole genome shotgun (WGS) entry which is preliminary data.</text>
</comment>
<dbReference type="Proteomes" id="UP001171529">
    <property type="component" value="Unassembled WGS sequence"/>
</dbReference>
<organism evidence="1 2">
    <name type="scientific">Aliarcobacter butzleri</name>
    <dbReference type="NCBI Taxonomy" id="28197"/>
    <lineage>
        <taxon>Bacteria</taxon>
        <taxon>Pseudomonadati</taxon>
        <taxon>Campylobacterota</taxon>
        <taxon>Epsilonproteobacteria</taxon>
        <taxon>Campylobacterales</taxon>
        <taxon>Arcobacteraceae</taxon>
        <taxon>Aliarcobacter</taxon>
    </lineage>
</organism>
<keyword evidence="1" id="KW-0238">DNA-binding</keyword>
<proteinExistence type="predicted"/>
<evidence type="ECO:0000313" key="2">
    <source>
        <dbReference type="Proteomes" id="UP001171529"/>
    </source>
</evidence>